<evidence type="ECO:0000256" key="1">
    <source>
        <dbReference type="ARBA" id="ARBA00004123"/>
    </source>
</evidence>
<proteinExistence type="inferred from homology"/>
<name>T1FXL7_HELRO</name>
<evidence type="ECO:0000256" key="3">
    <source>
        <dbReference type="ARBA" id="ARBA00019690"/>
    </source>
</evidence>
<keyword evidence="9" id="KW-1185">Reference proteome</keyword>
<comment type="function">
    <text evidence="6">Component of the Mediator complex, a coactivator involved in the regulated transcription of nearly all RNA polymerase II-dependent genes. Mediator functions as a bridge to convey information from gene-specific regulatory proteins to the basal RNA polymerase II transcription machinery. Mediator is recruited to promoters by direct interactions with regulatory proteins and serves as a scaffold for the assembly of a functional preinitiation complex with RNA polymerase II and the general transcription factors.</text>
</comment>
<dbReference type="OMA" id="SANQIGR"/>
<dbReference type="Proteomes" id="UP000015101">
    <property type="component" value="Unassembled WGS sequence"/>
</dbReference>
<dbReference type="EMBL" id="KB096324">
    <property type="protein sequence ID" value="ESO06436.1"/>
    <property type="molecule type" value="Genomic_DNA"/>
</dbReference>
<dbReference type="Pfam" id="PF08612">
    <property type="entry name" value="Med20"/>
    <property type="match status" value="1"/>
</dbReference>
<keyword evidence="4 6" id="KW-0539">Nucleus</keyword>
<organism evidence="8 9">
    <name type="scientific">Helobdella robusta</name>
    <name type="common">Californian leech</name>
    <dbReference type="NCBI Taxonomy" id="6412"/>
    <lineage>
        <taxon>Eukaryota</taxon>
        <taxon>Metazoa</taxon>
        <taxon>Spiralia</taxon>
        <taxon>Lophotrochozoa</taxon>
        <taxon>Annelida</taxon>
        <taxon>Clitellata</taxon>
        <taxon>Hirudinea</taxon>
        <taxon>Rhynchobdellida</taxon>
        <taxon>Glossiphoniidae</taxon>
        <taxon>Helobdella</taxon>
    </lineage>
</organism>
<accession>T1FXL7</accession>
<evidence type="ECO:0000313" key="7">
    <source>
        <dbReference type="EMBL" id="ESO06436.1"/>
    </source>
</evidence>
<dbReference type="AlphaFoldDB" id="T1FXL7"/>
<dbReference type="FunCoup" id="T1FXL7">
    <property type="interactions" value="1828"/>
</dbReference>
<reference evidence="9" key="1">
    <citation type="submission" date="2012-12" db="EMBL/GenBank/DDBJ databases">
        <authorList>
            <person name="Hellsten U."/>
            <person name="Grimwood J."/>
            <person name="Chapman J.A."/>
            <person name="Shapiro H."/>
            <person name="Aerts A."/>
            <person name="Otillar R.P."/>
            <person name="Terry A.Y."/>
            <person name="Boore J.L."/>
            <person name="Simakov O."/>
            <person name="Marletaz F."/>
            <person name="Cho S.-J."/>
            <person name="Edsinger-Gonzales E."/>
            <person name="Havlak P."/>
            <person name="Kuo D.-H."/>
            <person name="Larsson T."/>
            <person name="Lv J."/>
            <person name="Arendt D."/>
            <person name="Savage R."/>
            <person name="Osoegawa K."/>
            <person name="de Jong P."/>
            <person name="Lindberg D.R."/>
            <person name="Seaver E.C."/>
            <person name="Weisblat D.A."/>
            <person name="Putnam N.H."/>
            <person name="Grigoriev I.V."/>
            <person name="Rokhsar D.S."/>
        </authorList>
    </citation>
    <scope>NUCLEOTIDE SEQUENCE</scope>
</reference>
<dbReference type="eggNOG" id="KOG4309">
    <property type="taxonomic scope" value="Eukaryota"/>
</dbReference>
<keyword evidence="6" id="KW-0010">Activator</keyword>
<dbReference type="GeneID" id="20213565"/>
<dbReference type="STRING" id="6412.T1FXL7"/>
<protein>
    <recommendedName>
        <fullName evidence="3 6">Mediator of RNA polymerase II transcription subunit 20</fullName>
    </recommendedName>
    <alternativeName>
        <fullName evidence="5 6">Mediator complex subunit 20</fullName>
    </alternativeName>
</protein>
<dbReference type="PANTHER" id="PTHR12465:SF0">
    <property type="entry name" value="MEDIATOR OF RNA POLYMERASE II TRANSCRIPTION SUBUNIT 20"/>
    <property type="match status" value="1"/>
</dbReference>
<dbReference type="HOGENOM" id="CLU_080044_1_0_1"/>
<gene>
    <name evidence="8" type="primary">20213565</name>
    <name evidence="6" type="synonym">MED20</name>
    <name evidence="7" type="ORF">HELRODRAFT_63878</name>
</gene>
<comment type="similarity">
    <text evidence="2 6">Belongs to the Mediator complex subunit 20 family.</text>
</comment>
<evidence type="ECO:0000256" key="6">
    <source>
        <dbReference type="RuleBase" id="RU364152"/>
    </source>
</evidence>
<dbReference type="GO" id="GO:0006357">
    <property type="term" value="P:regulation of transcription by RNA polymerase II"/>
    <property type="evidence" value="ECO:0000318"/>
    <property type="project" value="GO_Central"/>
</dbReference>
<dbReference type="EMBL" id="AMQM01000633">
    <property type="status" value="NOT_ANNOTATED_CDS"/>
    <property type="molecule type" value="Genomic_DNA"/>
</dbReference>
<evidence type="ECO:0000256" key="5">
    <source>
        <dbReference type="ARBA" id="ARBA00031954"/>
    </source>
</evidence>
<dbReference type="OrthoDB" id="1854899at2759"/>
<comment type="subcellular location">
    <subcellularLocation>
        <location evidence="1 6">Nucleus</location>
    </subcellularLocation>
</comment>
<evidence type="ECO:0000313" key="8">
    <source>
        <dbReference type="EnsemblMetazoa" id="HelroP63878"/>
    </source>
</evidence>
<dbReference type="CTD" id="20213565"/>
<comment type="subunit">
    <text evidence="6">Component of the Mediator complex.</text>
</comment>
<dbReference type="GO" id="GO:0016592">
    <property type="term" value="C:mediator complex"/>
    <property type="evidence" value="ECO:0000318"/>
    <property type="project" value="GO_Central"/>
</dbReference>
<dbReference type="PANTHER" id="PTHR12465">
    <property type="entry name" value="UBIQUITIN SPECIFIC PROTEASE HOMOLOG 49"/>
    <property type="match status" value="1"/>
</dbReference>
<evidence type="ECO:0000256" key="2">
    <source>
        <dbReference type="ARBA" id="ARBA00010743"/>
    </source>
</evidence>
<dbReference type="EnsemblMetazoa" id="HelroT63878">
    <property type="protein sequence ID" value="HelroP63878"/>
    <property type="gene ID" value="HelroG63878"/>
</dbReference>
<evidence type="ECO:0000256" key="4">
    <source>
        <dbReference type="ARBA" id="ARBA00023242"/>
    </source>
</evidence>
<dbReference type="InterPro" id="IPR013921">
    <property type="entry name" value="Mediator_Med20"/>
</dbReference>
<dbReference type="InParanoid" id="T1FXL7"/>
<dbReference type="GO" id="GO:0003713">
    <property type="term" value="F:transcription coactivator activity"/>
    <property type="evidence" value="ECO:0000318"/>
    <property type="project" value="GO_Central"/>
</dbReference>
<dbReference type="RefSeq" id="XP_009015804.1">
    <property type="nucleotide sequence ID" value="XM_009017556.1"/>
</dbReference>
<reference evidence="7 9" key="2">
    <citation type="journal article" date="2013" name="Nature">
        <title>Insights into bilaterian evolution from three spiralian genomes.</title>
        <authorList>
            <person name="Simakov O."/>
            <person name="Marletaz F."/>
            <person name="Cho S.J."/>
            <person name="Edsinger-Gonzales E."/>
            <person name="Havlak P."/>
            <person name="Hellsten U."/>
            <person name="Kuo D.H."/>
            <person name="Larsson T."/>
            <person name="Lv J."/>
            <person name="Arendt D."/>
            <person name="Savage R."/>
            <person name="Osoegawa K."/>
            <person name="de Jong P."/>
            <person name="Grimwood J."/>
            <person name="Chapman J.A."/>
            <person name="Shapiro H."/>
            <person name="Aerts A."/>
            <person name="Otillar R.P."/>
            <person name="Terry A.Y."/>
            <person name="Boore J.L."/>
            <person name="Grigoriev I.V."/>
            <person name="Lindberg D.R."/>
            <person name="Seaver E.C."/>
            <person name="Weisblat D.A."/>
            <person name="Putnam N.H."/>
            <person name="Rokhsar D.S."/>
        </authorList>
    </citation>
    <scope>NUCLEOTIDE SEQUENCE</scope>
</reference>
<reference evidence="8" key="3">
    <citation type="submission" date="2015-06" db="UniProtKB">
        <authorList>
            <consortium name="EnsemblMetazoa"/>
        </authorList>
    </citation>
    <scope>IDENTIFICATION</scope>
</reference>
<sequence length="213" mass="24128">TSVMNYPITEGKTGQQMADHLQKHLEDLGAEKSGNFSVDCDTYQYVTNPNKAVHVLHNSETPYSCYSFIDSPSGVHVVTDASFDLLIQKMKQFYIKKQPKIESKGAILTLCDFSIKIGSVVFGQMTTFKGLLIEIEYKPCNIPKEVYSLLKEFCHHVFGSEINFDETNQYFKSNSEVSQTSTDVICQYLDYFLFFKMSSLSLTQPMTGQANKN</sequence>
<evidence type="ECO:0000313" key="9">
    <source>
        <dbReference type="Proteomes" id="UP000015101"/>
    </source>
</evidence>
<keyword evidence="6" id="KW-0804">Transcription</keyword>
<dbReference type="KEGG" id="hro:HELRODRAFT_63878"/>
<keyword evidence="6" id="KW-0805">Transcription regulation</keyword>